<dbReference type="PANTHER" id="PTHR44942:SF4">
    <property type="entry name" value="METHYLTRANSFERASE TYPE 11 DOMAIN-CONTAINING PROTEIN"/>
    <property type="match status" value="1"/>
</dbReference>
<dbReference type="GO" id="GO:0032259">
    <property type="term" value="P:methylation"/>
    <property type="evidence" value="ECO:0007669"/>
    <property type="project" value="UniProtKB-KW"/>
</dbReference>
<proteinExistence type="inferred from homology"/>
<dbReference type="Proteomes" id="UP000030661">
    <property type="component" value="Unassembled WGS sequence"/>
</dbReference>
<comment type="similarity">
    <text evidence="1">Belongs to the methyltransferase superfamily.</text>
</comment>
<evidence type="ECO:0000259" key="4">
    <source>
        <dbReference type="Pfam" id="PF08241"/>
    </source>
</evidence>
<dbReference type="Pfam" id="PF08241">
    <property type="entry name" value="Methyltransf_11"/>
    <property type="match status" value="1"/>
</dbReference>
<dbReference type="SUPFAM" id="SSF53335">
    <property type="entry name" value="S-adenosyl-L-methionine-dependent methyltransferases"/>
    <property type="match status" value="1"/>
</dbReference>
<name>A0A081C1Y1_VECG1</name>
<dbReference type="CDD" id="cd02440">
    <property type="entry name" value="AdoMet_MTases"/>
    <property type="match status" value="1"/>
</dbReference>
<evidence type="ECO:0000313" key="6">
    <source>
        <dbReference type="Proteomes" id="UP000030661"/>
    </source>
</evidence>
<feature type="domain" description="Methyltransferase type 11" evidence="4">
    <location>
        <begin position="44"/>
        <end position="139"/>
    </location>
</feature>
<dbReference type="HOGENOM" id="CLU_037990_15_1_0"/>
<dbReference type="STRING" id="1499967.U27_05560"/>
<dbReference type="InterPro" id="IPR013216">
    <property type="entry name" value="Methyltransf_11"/>
</dbReference>
<keyword evidence="6" id="KW-1185">Reference proteome</keyword>
<dbReference type="GO" id="GO:0008757">
    <property type="term" value="F:S-adenosylmethionine-dependent methyltransferase activity"/>
    <property type="evidence" value="ECO:0007669"/>
    <property type="project" value="InterPro"/>
</dbReference>
<evidence type="ECO:0000313" key="5">
    <source>
        <dbReference type="EMBL" id="GAK58586.1"/>
    </source>
</evidence>
<sequence length="217" mass="25251">MTNDKIYWDKIADQYDRHVQRSATMYEHMLQLITQELTPEMIMLDIGTGTGEIPLRICQDVRRIEAIDSSEAMIRQAQAKVTKQQVTNVMFHVHDSSSLPYEDHLFDLVLIANVLHILPDPRRVLTEAYRVLKDEGKLLAPTYVHGESFTTRLISWVLKHRGHPIYTRFDSTTLKRFIEEAHFTVSHQMVLKNIMPVSFVLARKRRKSSDEDSMSDL</sequence>
<evidence type="ECO:0000256" key="2">
    <source>
        <dbReference type="ARBA" id="ARBA00022603"/>
    </source>
</evidence>
<dbReference type="InterPro" id="IPR029063">
    <property type="entry name" value="SAM-dependent_MTases_sf"/>
</dbReference>
<keyword evidence="2 5" id="KW-0489">Methyltransferase</keyword>
<organism evidence="5">
    <name type="scientific">Vecturithrix granuli</name>
    <dbReference type="NCBI Taxonomy" id="1499967"/>
    <lineage>
        <taxon>Bacteria</taxon>
        <taxon>Candidatus Moduliflexota</taxon>
        <taxon>Candidatus Vecturitrichia</taxon>
        <taxon>Candidatus Vecturitrichales</taxon>
        <taxon>Candidatus Vecturitrichaceae</taxon>
        <taxon>Candidatus Vecturithrix</taxon>
    </lineage>
</organism>
<dbReference type="AlphaFoldDB" id="A0A081C1Y1"/>
<evidence type="ECO:0000256" key="3">
    <source>
        <dbReference type="ARBA" id="ARBA00022679"/>
    </source>
</evidence>
<dbReference type="EMBL" id="DF820468">
    <property type="protein sequence ID" value="GAK58586.1"/>
    <property type="molecule type" value="Genomic_DNA"/>
</dbReference>
<dbReference type="Gene3D" id="3.40.50.150">
    <property type="entry name" value="Vaccinia Virus protein VP39"/>
    <property type="match status" value="1"/>
</dbReference>
<accession>A0A081C1Y1</accession>
<dbReference type="PANTHER" id="PTHR44942">
    <property type="entry name" value="METHYLTRANSF_11 DOMAIN-CONTAINING PROTEIN"/>
    <property type="match status" value="1"/>
</dbReference>
<dbReference type="eggNOG" id="COG2226">
    <property type="taxonomic scope" value="Bacteria"/>
</dbReference>
<protein>
    <submittedName>
        <fullName evidence="5">Methyltransferase type 11</fullName>
    </submittedName>
</protein>
<evidence type="ECO:0000256" key="1">
    <source>
        <dbReference type="ARBA" id="ARBA00008361"/>
    </source>
</evidence>
<reference evidence="5" key="1">
    <citation type="journal article" date="2015" name="PeerJ">
        <title>First genomic representation of candidate bacterial phylum KSB3 points to enhanced environmental sensing as a trigger of wastewater bulking.</title>
        <authorList>
            <person name="Sekiguchi Y."/>
            <person name="Ohashi A."/>
            <person name="Parks D.H."/>
            <person name="Yamauchi T."/>
            <person name="Tyson G.W."/>
            <person name="Hugenholtz P."/>
        </authorList>
    </citation>
    <scope>NUCLEOTIDE SEQUENCE [LARGE SCALE GENOMIC DNA]</scope>
</reference>
<keyword evidence="3 5" id="KW-0808">Transferase</keyword>
<dbReference type="InterPro" id="IPR051052">
    <property type="entry name" value="Diverse_substrate_MTase"/>
</dbReference>
<gene>
    <name evidence="5" type="ORF">U27_05560</name>
</gene>